<evidence type="ECO:0000313" key="15">
    <source>
        <dbReference type="EMBL" id="SVE75196.1"/>
    </source>
</evidence>
<dbReference type="InterPro" id="IPR003347">
    <property type="entry name" value="JmjC_dom"/>
</dbReference>
<evidence type="ECO:0000256" key="10">
    <source>
        <dbReference type="ARBA" id="ARBA00023163"/>
    </source>
</evidence>
<dbReference type="GO" id="GO:0005634">
    <property type="term" value="C:nucleus"/>
    <property type="evidence" value="ECO:0007669"/>
    <property type="project" value="UniProtKB-SubCell"/>
</dbReference>
<keyword evidence="4" id="KW-0156">Chromatin regulator</keyword>
<keyword evidence="7" id="KW-0408">Iron</keyword>
<evidence type="ECO:0000256" key="5">
    <source>
        <dbReference type="ARBA" id="ARBA00022964"/>
    </source>
</evidence>
<dbReference type="InterPro" id="IPR056520">
    <property type="entry name" value="ARM_KDM8_N"/>
</dbReference>
<keyword evidence="11" id="KW-0539">Nucleus</keyword>
<name>A0A4Y7M3S4_9CRUS</name>
<dbReference type="GO" id="GO:0048511">
    <property type="term" value="P:rhythmic process"/>
    <property type="evidence" value="ECO:0007669"/>
    <property type="project" value="UniProtKB-KW"/>
</dbReference>
<organism evidence="15">
    <name type="scientific">Daphnia dolichocephala</name>
    <dbReference type="NCBI Taxonomy" id="2282166"/>
    <lineage>
        <taxon>Eukaryota</taxon>
        <taxon>Metazoa</taxon>
        <taxon>Ecdysozoa</taxon>
        <taxon>Arthropoda</taxon>
        <taxon>Crustacea</taxon>
        <taxon>Branchiopoda</taxon>
        <taxon>Diplostraca</taxon>
        <taxon>Cladocera</taxon>
        <taxon>Anomopoda</taxon>
        <taxon>Daphniidae</taxon>
        <taxon>Daphnia</taxon>
    </lineage>
</organism>
<evidence type="ECO:0000256" key="4">
    <source>
        <dbReference type="ARBA" id="ARBA00022853"/>
    </source>
</evidence>
<dbReference type="Gene3D" id="2.60.120.650">
    <property type="entry name" value="Cupin"/>
    <property type="match status" value="1"/>
</dbReference>
<keyword evidence="8" id="KW-0805">Transcription regulation</keyword>
<keyword evidence="3" id="KW-0479">Metal-binding</keyword>
<dbReference type="AlphaFoldDB" id="A0A4Y7M3S4"/>
<gene>
    <name evidence="15" type="primary">EOG090X0844</name>
</gene>
<dbReference type="GO" id="GO:0046872">
    <property type="term" value="F:metal ion binding"/>
    <property type="evidence" value="ECO:0007669"/>
    <property type="project" value="UniProtKB-KW"/>
</dbReference>
<dbReference type="PROSITE" id="PS51184">
    <property type="entry name" value="JMJC"/>
    <property type="match status" value="1"/>
</dbReference>
<evidence type="ECO:0000256" key="8">
    <source>
        <dbReference type="ARBA" id="ARBA00023015"/>
    </source>
</evidence>
<evidence type="ECO:0000259" key="14">
    <source>
        <dbReference type="PROSITE" id="PS51184"/>
    </source>
</evidence>
<dbReference type="SUPFAM" id="SSF51197">
    <property type="entry name" value="Clavaminate synthase-like"/>
    <property type="match status" value="1"/>
</dbReference>
<dbReference type="PANTHER" id="PTHR12461:SF106">
    <property type="entry name" value="BIFUNCTIONAL PEPTIDASE AND ARGINYL-HYDROXYLASE JMJD5"/>
    <property type="match status" value="1"/>
</dbReference>
<protein>
    <recommendedName>
        <fullName evidence="13">JmjC domain-containing protein 5</fullName>
    </recommendedName>
</protein>
<comment type="subcellular location">
    <subcellularLocation>
        <location evidence="2">Nucleus</location>
    </subcellularLocation>
</comment>
<dbReference type="GO" id="GO:0051864">
    <property type="term" value="F:histone H3K36 demethylase activity"/>
    <property type="evidence" value="ECO:0007669"/>
    <property type="project" value="TreeGrafter"/>
</dbReference>
<dbReference type="Pfam" id="PF24472">
    <property type="entry name" value="ARM_KDM8_N"/>
    <property type="match status" value="1"/>
</dbReference>
<evidence type="ECO:0000256" key="11">
    <source>
        <dbReference type="ARBA" id="ARBA00023242"/>
    </source>
</evidence>
<evidence type="ECO:0000256" key="9">
    <source>
        <dbReference type="ARBA" id="ARBA00023108"/>
    </source>
</evidence>
<dbReference type="FunFam" id="2.60.120.650:FF:000061">
    <property type="entry name" value="Glucosamine 6-phosphate N-acetyltransferase"/>
    <property type="match status" value="1"/>
</dbReference>
<keyword evidence="6" id="KW-0560">Oxidoreductase</keyword>
<comment type="cofactor">
    <cofactor evidence="1">
        <name>Fe(2+)</name>
        <dbReference type="ChEBI" id="CHEBI:29033"/>
    </cofactor>
</comment>
<keyword evidence="12" id="KW-0131">Cell cycle</keyword>
<evidence type="ECO:0000256" key="6">
    <source>
        <dbReference type="ARBA" id="ARBA00023002"/>
    </source>
</evidence>
<dbReference type="PANTHER" id="PTHR12461">
    <property type="entry name" value="HYPOXIA-INDUCIBLE FACTOR 1 ALPHA INHIBITOR-RELATED"/>
    <property type="match status" value="1"/>
</dbReference>
<proteinExistence type="evidence at transcript level"/>
<dbReference type="SMART" id="SM00558">
    <property type="entry name" value="JmjC"/>
    <property type="match status" value="1"/>
</dbReference>
<evidence type="ECO:0000256" key="2">
    <source>
        <dbReference type="ARBA" id="ARBA00004123"/>
    </source>
</evidence>
<dbReference type="Pfam" id="PF13621">
    <property type="entry name" value="Cupin_8"/>
    <property type="match status" value="1"/>
</dbReference>
<sequence>MTDLRSLFPCKIEDLRLEQLDTMKLSPSIRHLFNEITEKCLEVSNSSSTLKQKTNCSILLLKIDSALSYVWEQLHTGQWKEVDPEWRKLYSYISLFKTLIYLELDEDDSSGLIKAISACDMGLIMGEPILDGLLSIIAEILHENLWKVLESERAFQESIQREQEESNDCYPQLNKEKLVETVHLPTIETFLLDIMGKKPVVITGAMDYWPAMGESRWSISYLRKVAGYRTVPIEIGSKYTDDAWSQSLTTINEFINDYIMAPKATAGYLAQYQLFQQIPQLKKDILVPDYCYLGTCDDIQINAWFGPRGTISPLHYDPDHNFLCQVVGSKYIRLYSEEVSSSLYPHEHELLFNTSQVDVEYPDLETFPLFSSAPYVETILESGSMLYLPPRMWHYVRSLSTSFSANWNPSNWLRFQAAVASPLLLMSALSNFCFFTDANVGYLLARKAIYEAVPTFAFAFTTGHFNLQSVKRTEISSTSRDLSLFLHCEILDCGDSERK</sequence>
<keyword evidence="5" id="KW-0223">Dioxygenase</keyword>
<evidence type="ECO:0000256" key="3">
    <source>
        <dbReference type="ARBA" id="ARBA00022723"/>
    </source>
</evidence>
<dbReference type="InterPro" id="IPR041667">
    <property type="entry name" value="Cupin_8"/>
</dbReference>
<keyword evidence="10" id="KW-0804">Transcription</keyword>
<feature type="domain" description="JmjC" evidence="14">
    <location>
        <begin position="276"/>
        <end position="424"/>
    </location>
</feature>
<keyword evidence="9" id="KW-0090">Biological rhythms</keyword>
<accession>A0A4Y7M3S4</accession>
<evidence type="ECO:0000256" key="13">
    <source>
        <dbReference type="ARBA" id="ARBA00049800"/>
    </source>
</evidence>
<reference evidence="15" key="1">
    <citation type="submission" date="2018-08" db="EMBL/GenBank/DDBJ databases">
        <authorList>
            <person name="Cornetti L."/>
        </authorList>
    </citation>
    <scope>NUCLEOTIDE SEQUENCE</scope>
    <source>
        <strain evidence="15">ZA-DOLI</strain>
    </source>
</reference>
<evidence type="ECO:0000256" key="1">
    <source>
        <dbReference type="ARBA" id="ARBA00001954"/>
    </source>
</evidence>
<evidence type="ECO:0000256" key="12">
    <source>
        <dbReference type="ARBA" id="ARBA00023306"/>
    </source>
</evidence>
<dbReference type="EMBL" id="LR005577">
    <property type="protein sequence ID" value="SVE75196.1"/>
    <property type="molecule type" value="mRNA"/>
</dbReference>
<evidence type="ECO:0000256" key="7">
    <source>
        <dbReference type="ARBA" id="ARBA00023004"/>
    </source>
</evidence>